<dbReference type="Gene3D" id="3.40.50.2000">
    <property type="entry name" value="Glycogen Phosphorylase B"/>
    <property type="match status" value="1"/>
</dbReference>
<comment type="caution">
    <text evidence="1">The sequence shown here is derived from an EMBL/GenBank/DDBJ whole genome shotgun (WGS) entry which is preliminary data.</text>
</comment>
<dbReference type="SUPFAM" id="SSF53756">
    <property type="entry name" value="UDP-Glycosyltransferase/glycogen phosphorylase"/>
    <property type="match status" value="1"/>
</dbReference>
<dbReference type="STRING" id="1220578.FPE01S_04_04570"/>
<name>A0A0E9N5Y2_9BACT</name>
<evidence type="ECO:0000313" key="2">
    <source>
        <dbReference type="Proteomes" id="UP000033121"/>
    </source>
</evidence>
<dbReference type="AlphaFoldDB" id="A0A0E9N5Y2"/>
<dbReference type="EMBL" id="BBWV01000004">
    <property type="protein sequence ID" value="GAO45213.1"/>
    <property type="molecule type" value="Genomic_DNA"/>
</dbReference>
<dbReference type="Proteomes" id="UP000033121">
    <property type="component" value="Unassembled WGS sequence"/>
</dbReference>
<organism evidence="1 2">
    <name type="scientific">Flavihumibacter petaseus NBRC 106054</name>
    <dbReference type="NCBI Taxonomy" id="1220578"/>
    <lineage>
        <taxon>Bacteria</taxon>
        <taxon>Pseudomonadati</taxon>
        <taxon>Bacteroidota</taxon>
        <taxon>Chitinophagia</taxon>
        <taxon>Chitinophagales</taxon>
        <taxon>Chitinophagaceae</taxon>
        <taxon>Flavihumibacter</taxon>
    </lineage>
</organism>
<keyword evidence="2" id="KW-1185">Reference proteome</keyword>
<gene>
    <name evidence="1" type="ORF">FPE01S_04_04570</name>
</gene>
<sequence length="384" mass="43563">MQKEFSFTNKVIFIVSPQHWGNMRVSKHHYAIELALKGNKVYFLEPPDSKHAGISVKPASESEHLYIVRYKPLFRGKKYLPPFLYSLLISLQLKKLKDYLGVQPDVVWSFHPFLFENLKQFKAPLAIYFGADLFIENELPGEIRTADICFAVSPTILERIKEGNANVYFINHGLSAVFLNHAARRSEGLAANPTPAMRIGYAGNLLMEAPDHATMKKVIAAHPDKQFIFWGQYEKNGPFIGHDHPDVADFVDFLKRQANVILRGVVPTGQMAAEMQQIDMFWICWKTTASRMWDGSNSHKLLEYISTGRPVVAHHVAAYKGTTYLRMMPDSSNEQYPELFSETAKSIVSGRIKAVDENHVQFAAGNTYRHQLERIEALISAHVG</sequence>
<proteinExistence type="predicted"/>
<evidence type="ECO:0008006" key="3">
    <source>
        <dbReference type="Google" id="ProtNLM"/>
    </source>
</evidence>
<protein>
    <recommendedName>
        <fullName evidence="3">Glycosyltransferase</fullName>
    </recommendedName>
</protein>
<evidence type="ECO:0000313" key="1">
    <source>
        <dbReference type="EMBL" id="GAO45213.1"/>
    </source>
</evidence>
<reference evidence="1 2" key="1">
    <citation type="submission" date="2015-04" db="EMBL/GenBank/DDBJ databases">
        <title>Whole genome shotgun sequence of Flavihumibacter petaseus NBRC 106054.</title>
        <authorList>
            <person name="Miyazawa S."/>
            <person name="Hosoyama A."/>
            <person name="Hashimoto M."/>
            <person name="Noguchi M."/>
            <person name="Tsuchikane K."/>
            <person name="Ohji S."/>
            <person name="Yamazoe A."/>
            <person name="Ichikawa N."/>
            <person name="Kimura A."/>
            <person name="Fujita N."/>
        </authorList>
    </citation>
    <scope>NUCLEOTIDE SEQUENCE [LARGE SCALE GENOMIC DNA]</scope>
    <source>
        <strain evidence="1 2">NBRC 106054</strain>
    </source>
</reference>
<accession>A0A0E9N5Y2</accession>